<accession>U7QU52</accession>
<reference evidence="1 2" key="1">
    <citation type="journal article" date="2013" name="Front. Microbiol.">
        <title>Comparative genomic analyses of the cyanobacterium, Lyngbya aestuarii BL J, a powerful hydrogen producer.</title>
        <authorList>
            <person name="Kothari A."/>
            <person name="Vaughn M."/>
            <person name="Garcia-Pichel F."/>
        </authorList>
    </citation>
    <scope>NUCLEOTIDE SEQUENCE [LARGE SCALE GENOMIC DNA]</scope>
    <source>
        <strain evidence="1 2">BL J</strain>
    </source>
</reference>
<keyword evidence="2" id="KW-1185">Reference proteome</keyword>
<dbReference type="Proteomes" id="UP000017127">
    <property type="component" value="Unassembled WGS sequence"/>
</dbReference>
<dbReference type="Pfam" id="PF08852">
    <property type="entry name" value="DUF1822"/>
    <property type="match status" value="1"/>
</dbReference>
<proteinExistence type="predicted"/>
<evidence type="ECO:0000313" key="1">
    <source>
        <dbReference type="EMBL" id="ERT09941.1"/>
    </source>
</evidence>
<evidence type="ECO:0008006" key="3">
    <source>
        <dbReference type="Google" id="ProtNLM"/>
    </source>
</evidence>
<organism evidence="1 2">
    <name type="scientific">Lyngbya aestuarii BL J</name>
    <dbReference type="NCBI Taxonomy" id="1348334"/>
    <lineage>
        <taxon>Bacteria</taxon>
        <taxon>Bacillati</taxon>
        <taxon>Cyanobacteriota</taxon>
        <taxon>Cyanophyceae</taxon>
        <taxon>Oscillatoriophycideae</taxon>
        <taxon>Oscillatoriales</taxon>
        <taxon>Microcoleaceae</taxon>
        <taxon>Lyngbya</taxon>
    </lineage>
</organism>
<dbReference type="AlphaFoldDB" id="U7QU52"/>
<protein>
    <recommendedName>
        <fullName evidence="3">DUF1822 family protein</fullName>
    </recommendedName>
</protein>
<comment type="caution">
    <text evidence="1">The sequence shown here is derived from an EMBL/GenBank/DDBJ whole genome shotgun (WGS) entry which is preliminary data.</text>
</comment>
<evidence type="ECO:0000313" key="2">
    <source>
        <dbReference type="Proteomes" id="UP000017127"/>
    </source>
</evidence>
<sequence length="342" mass="39976">MFTNQNPTKDLKFTVSEVITLECEDFEQAMVLSNPIIEEEKQWQTYLNALALLGLERWFTERLSPGKIHHNLDSSQEEIGHFQFGKFKIGIIAVEHVLNEFISFPQEIFLKPKHLADFYIVAEVMEEEEEMLFRGSISQEKLLRFTDNYRFKSSEIDYLIPLDEFDIEPNHLLFYCNFLQPNIQPNILRNNCAKISDWFQNIFESAWQPLEALVSPELNLALGTRCVSEEISCVSEEIKRGKLINLGMQLNSRRFIMLVTVTPEPDEKRRILVQLHPTGKDEYLPPSVQLTLQSKAGKIFQEVTSRSHDNYIQLYPFKGKSGKKFTIEVSWNDTRIREEFEI</sequence>
<dbReference type="RefSeq" id="WP_023064003.1">
    <property type="nucleotide sequence ID" value="NZ_AUZM01000001.1"/>
</dbReference>
<name>U7QU52_9CYAN</name>
<gene>
    <name evidence="1" type="ORF">M595_0068</name>
</gene>
<dbReference type="EMBL" id="AUZM01000001">
    <property type="protein sequence ID" value="ERT09941.1"/>
    <property type="molecule type" value="Genomic_DNA"/>
</dbReference>
<dbReference type="InterPro" id="IPR014951">
    <property type="entry name" value="DUF1822"/>
</dbReference>
<dbReference type="OrthoDB" id="440486at2"/>